<dbReference type="FunFam" id="2.40.10.10:FF:000068">
    <property type="entry name" value="transmembrane protease serine 2"/>
    <property type="match status" value="1"/>
</dbReference>
<evidence type="ECO:0000256" key="9">
    <source>
        <dbReference type="PROSITE-ProRule" id="PRU00059"/>
    </source>
</evidence>
<evidence type="ECO:0000256" key="1">
    <source>
        <dbReference type="ARBA" id="ARBA00004613"/>
    </source>
</evidence>
<keyword evidence="3" id="KW-0399">Innate immunity</keyword>
<evidence type="ECO:0000256" key="3">
    <source>
        <dbReference type="ARBA" id="ARBA00022588"/>
    </source>
</evidence>
<dbReference type="InterPro" id="IPR001314">
    <property type="entry name" value="Peptidase_S1A"/>
</dbReference>
<dbReference type="GO" id="GO:0005576">
    <property type="term" value="C:extracellular region"/>
    <property type="evidence" value="ECO:0007669"/>
    <property type="project" value="UniProtKB-SubCell"/>
</dbReference>
<dbReference type="SMART" id="SM00042">
    <property type="entry name" value="CUB"/>
    <property type="match status" value="2"/>
</dbReference>
<dbReference type="CDD" id="cd00041">
    <property type="entry name" value="CUB"/>
    <property type="match status" value="2"/>
</dbReference>
<comment type="subcellular location">
    <subcellularLocation>
        <location evidence="1">Secreted</location>
    </subcellularLocation>
</comment>
<dbReference type="InterPro" id="IPR043504">
    <property type="entry name" value="Peptidase_S1_PA_chymotrypsin"/>
</dbReference>
<keyword evidence="7" id="KW-0325">Glycoprotein</keyword>
<dbReference type="SUPFAM" id="SSF50494">
    <property type="entry name" value="Trypsin-like serine proteases"/>
    <property type="match status" value="2"/>
</dbReference>
<keyword evidence="2" id="KW-0964">Secreted</keyword>
<name>A0A182FB59_ANOAL</name>
<dbReference type="Gene3D" id="2.40.10.10">
    <property type="entry name" value="Trypsin-like serine proteases"/>
    <property type="match status" value="2"/>
</dbReference>
<evidence type="ECO:0000256" key="8">
    <source>
        <dbReference type="ARBA" id="ARBA00024195"/>
    </source>
</evidence>
<dbReference type="InterPro" id="IPR035914">
    <property type="entry name" value="Sperma_CUB_dom_sf"/>
</dbReference>
<dbReference type="PROSITE" id="PS00134">
    <property type="entry name" value="TRYPSIN_HIS"/>
    <property type="match status" value="1"/>
</dbReference>
<dbReference type="VEuPathDB" id="VectorBase:AALB20_029255"/>
<dbReference type="InterPro" id="IPR051487">
    <property type="entry name" value="Ser/Thr_Proteases_Immune/Dev"/>
</dbReference>
<dbReference type="EnsemblMetazoa" id="AALB003739-RA">
    <property type="protein sequence ID" value="AALB003739-PA"/>
    <property type="gene ID" value="AALB003739"/>
</dbReference>
<dbReference type="GO" id="GO:0004252">
    <property type="term" value="F:serine-type endopeptidase activity"/>
    <property type="evidence" value="ECO:0007669"/>
    <property type="project" value="InterPro"/>
</dbReference>
<keyword evidence="4" id="KW-0732">Signal</keyword>
<dbReference type="STRING" id="7167.A0A182FB59"/>
<dbReference type="Pfam" id="PF00431">
    <property type="entry name" value="CUB"/>
    <property type="match status" value="2"/>
</dbReference>
<evidence type="ECO:0000313" key="11">
    <source>
        <dbReference type="Proteomes" id="UP000069272"/>
    </source>
</evidence>
<sequence>MPVWLVLVAAALCLTSGARGDWFDSCDREFQLTNVADVTLNSPFYPANYPSGSSCRFVLSAPPGYTIQASCTVNMVNPGTPCTTDFLYISTEGFKSPVGSEFFCGKGTINRQSLFNKLTISYISSSTNSGSFTCRLVVQPQQCDCGWSRTPKIVGGTDAGVNEYTSMVGLLDPLTANVFCSGAIISVRHVLTAAHCTETIPNVGRVQALVGDHDYRSALETPYSAIYNIEQIIQHEAYNVANRDNDVSLLKTSVNMDWNRAVGPVCLPFSYSSYSFANLEVDIAGWGTTSFGGPMSTVLRKTTLTVLPNGSCSAAFLNAMKLCTFAVGRDSCQYDSGGPLYLRGVQRMYAIGIISYGSFCGGSTPSVSSRVTSQLNWILRFRLPLLLLLLLLGTALVVEQVQGQCSFTLDMKFGSTYQLVSPRYPQNYPANIECTYTIRAPYGYRIAVDCPTLQIPKSTNCKLDSLKVSRTGRLDFSDAYFYCGVGALLEKSTGNSLTMRLTSAPTSFGGKFSCTLSIPEQNCECGRKKTQRIVNGVETIVNEFPMMAALIDVKTKTIYVVAQFLSHYGFTLKPVANDIAMVRTQKAIQYNAAVGPACLPWRYARQSFEGLQLEATGWGDLDFGGPRSDTLQKVQLSVIGNSQCSQRLGSTVPYQQLCTFTPDRDTCQADSGGPLFYTNPSSGLLYNVGLVSFGFACATERPSVNTRVTEFLDWIMANSATSFYCFR</sequence>
<keyword evidence="5" id="KW-0391">Immunity</keyword>
<proteinExistence type="inferred from homology"/>
<dbReference type="AlphaFoldDB" id="A0A182FB59"/>
<dbReference type="InterPro" id="IPR001254">
    <property type="entry name" value="Trypsin_dom"/>
</dbReference>
<protein>
    <submittedName>
        <fullName evidence="10">Uncharacterized protein</fullName>
    </submittedName>
</protein>
<keyword evidence="11" id="KW-1185">Reference proteome</keyword>
<reference evidence="10 11" key="1">
    <citation type="journal article" date="2017" name="G3 (Bethesda)">
        <title>The Physical Genome Mapping of Anopheles albimanus Corrected Scaffold Misassemblies and Identified Interarm Rearrangements in Genus Anopheles.</title>
        <authorList>
            <person name="Artemov G.N."/>
            <person name="Peery A.N."/>
            <person name="Jiang X."/>
            <person name="Tu Z."/>
            <person name="Stegniy V.N."/>
            <person name="Sharakhova M.V."/>
            <person name="Sharakhov I.V."/>
        </authorList>
    </citation>
    <scope>NUCLEOTIDE SEQUENCE [LARGE SCALE GENOMIC DNA]</scope>
    <source>
        <strain evidence="10 11">ALBI9_A</strain>
    </source>
</reference>
<dbReference type="VEuPathDB" id="VectorBase:AALB003740"/>
<accession>A0A182FB59</accession>
<keyword evidence="6" id="KW-1015">Disulfide bond</keyword>
<dbReference type="SMART" id="SM00020">
    <property type="entry name" value="Tryp_SPc"/>
    <property type="match status" value="2"/>
</dbReference>
<evidence type="ECO:0000256" key="7">
    <source>
        <dbReference type="ARBA" id="ARBA00023180"/>
    </source>
</evidence>
<evidence type="ECO:0000313" key="10">
    <source>
        <dbReference type="EnsemblMetazoa" id="AALB003739-PA"/>
    </source>
</evidence>
<comment type="similarity">
    <text evidence="8">Belongs to the peptidase S1 family. CLIP subfamily.</text>
</comment>
<dbReference type="InterPro" id="IPR000859">
    <property type="entry name" value="CUB_dom"/>
</dbReference>
<dbReference type="PRINTS" id="PR00722">
    <property type="entry name" value="CHYMOTRYPSIN"/>
</dbReference>
<dbReference type="PROSITE" id="PS50240">
    <property type="entry name" value="TRYPSIN_DOM"/>
    <property type="match status" value="2"/>
</dbReference>
<dbReference type="PROSITE" id="PS01180">
    <property type="entry name" value="CUB"/>
    <property type="match status" value="2"/>
</dbReference>
<evidence type="ECO:0000256" key="5">
    <source>
        <dbReference type="ARBA" id="ARBA00022859"/>
    </source>
</evidence>
<evidence type="ECO:0000256" key="2">
    <source>
        <dbReference type="ARBA" id="ARBA00022525"/>
    </source>
</evidence>
<dbReference type="Proteomes" id="UP000069272">
    <property type="component" value="Chromosome 3R"/>
</dbReference>
<dbReference type="Pfam" id="PF00089">
    <property type="entry name" value="Trypsin"/>
    <property type="match status" value="2"/>
</dbReference>
<dbReference type="SUPFAM" id="SSF49854">
    <property type="entry name" value="Spermadhesin, CUB domain"/>
    <property type="match status" value="2"/>
</dbReference>
<dbReference type="InterPro" id="IPR009003">
    <property type="entry name" value="Peptidase_S1_PA"/>
</dbReference>
<dbReference type="InterPro" id="IPR018114">
    <property type="entry name" value="TRYPSIN_HIS"/>
</dbReference>
<evidence type="ECO:0000256" key="4">
    <source>
        <dbReference type="ARBA" id="ARBA00022729"/>
    </source>
</evidence>
<dbReference type="CDD" id="cd00190">
    <property type="entry name" value="Tryp_SPc"/>
    <property type="match status" value="2"/>
</dbReference>
<dbReference type="GO" id="GO:0006508">
    <property type="term" value="P:proteolysis"/>
    <property type="evidence" value="ECO:0007669"/>
    <property type="project" value="InterPro"/>
</dbReference>
<organism evidence="10 11">
    <name type="scientific">Anopheles albimanus</name>
    <name type="common">New world malaria mosquito</name>
    <dbReference type="NCBI Taxonomy" id="7167"/>
    <lineage>
        <taxon>Eukaryota</taxon>
        <taxon>Metazoa</taxon>
        <taxon>Ecdysozoa</taxon>
        <taxon>Arthropoda</taxon>
        <taxon>Hexapoda</taxon>
        <taxon>Insecta</taxon>
        <taxon>Pterygota</taxon>
        <taxon>Neoptera</taxon>
        <taxon>Endopterygota</taxon>
        <taxon>Diptera</taxon>
        <taxon>Nematocera</taxon>
        <taxon>Culicoidea</taxon>
        <taxon>Culicidae</taxon>
        <taxon>Anophelinae</taxon>
        <taxon>Anopheles</taxon>
    </lineage>
</organism>
<dbReference type="GO" id="GO:0045087">
    <property type="term" value="P:innate immune response"/>
    <property type="evidence" value="ECO:0007669"/>
    <property type="project" value="UniProtKB-KW"/>
</dbReference>
<evidence type="ECO:0000256" key="6">
    <source>
        <dbReference type="ARBA" id="ARBA00023157"/>
    </source>
</evidence>
<dbReference type="VEuPathDB" id="VectorBase:AALB20_032738"/>
<dbReference type="PANTHER" id="PTHR24256">
    <property type="entry name" value="TRYPTASE-RELATED"/>
    <property type="match status" value="1"/>
</dbReference>
<dbReference type="Gene3D" id="2.60.120.290">
    <property type="entry name" value="Spermadhesin, CUB domain"/>
    <property type="match status" value="2"/>
</dbReference>
<reference evidence="10" key="2">
    <citation type="submission" date="2022-08" db="UniProtKB">
        <authorList>
            <consortium name="EnsemblMetazoa"/>
        </authorList>
    </citation>
    <scope>IDENTIFICATION</scope>
    <source>
        <strain evidence="10">STECLA/ALBI9_A</strain>
    </source>
</reference>
<dbReference type="VEuPathDB" id="VectorBase:AALB017434"/>
<comment type="caution">
    <text evidence="9">Lacks conserved residue(s) required for the propagation of feature annotation.</text>
</comment>